<sequence length="400" mass="44619">MARKPMGLPTGVEFAGDSVRIRFTWKYRRCETLAYPQTAKGIKAAADLRAHVISLAKHGALTDEKYAELFPNSSYVVTAESAVVTFGEYAQTWLDSREVVEGTRNNYKGSLNLYWMPALAGLPMSDITPMVLRKVIAATDWPSPGVKRAAISRVNALFNTAVQDEVVPRNPATSIKLPPRNKKVVDPFTAEEADALIAWLYANFTRPVVRIYAAYFEFAFYTGMRTGELLALRWDEIDLEARTAHVCRIVVKGKVQERTKTKYARTVMLNSRAMNALAQAEEIAQCRDSDRRRVSKSSPYVFQPSGSSPFIKGPTTPAGHFATALQALEIRPRNQYNCRHTYATMCLMSGMNPAFIAGQLGHSVQVLLSTYARWLSSTTDWTEIGKLESKIGTKTVQDEK</sequence>
<reference evidence="8 9" key="1">
    <citation type="submission" date="2022-05" db="EMBL/GenBank/DDBJ databases">
        <title>Novel Pseudomonas spp. Isolated from a Rainbow Trout Aquaculture Facility.</title>
        <authorList>
            <person name="Testerman T."/>
            <person name="Graf J."/>
        </authorList>
    </citation>
    <scope>NUCLEOTIDE SEQUENCE [LARGE SCALE GENOMIC DNA]</scope>
    <source>
        <strain evidence="8 9">ID357</strain>
    </source>
</reference>
<dbReference type="Gene3D" id="1.10.443.10">
    <property type="entry name" value="Intergrase catalytic core"/>
    <property type="match status" value="1"/>
</dbReference>
<dbReference type="Pfam" id="PF00589">
    <property type="entry name" value="Phage_integrase"/>
    <property type="match status" value="1"/>
</dbReference>
<evidence type="ECO:0000256" key="4">
    <source>
        <dbReference type="ARBA" id="ARBA00023172"/>
    </source>
</evidence>
<gene>
    <name evidence="8" type="ORF">M5G25_17075</name>
</gene>
<dbReference type="InterPro" id="IPR050808">
    <property type="entry name" value="Phage_Integrase"/>
</dbReference>
<evidence type="ECO:0000256" key="1">
    <source>
        <dbReference type="ARBA" id="ARBA00008857"/>
    </source>
</evidence>
<evidence type="ECO:0000259" key="7">
    <source>
        <dbReference type="PROSITE" id="PS51900"/>
    </source>
</evidence>
<dbReference type="Pfam" id="PF14659">
    <property type="entry name" value="Phage_int_SAM_3"/>
    <property type="match status" value="1"/>
</dbReference>
<evidence type="ECO:0000256" key="2">
    <source>
        <dbReference type="ARBA" id="ARBA00022908"/>
    </source>
</evidence>
<evidence type="ECO:0000259" key="6">
    <source>
        <dbReference type="PROSITE" id="PS51898"/>
    </source>
</evidence>
<keyword evidence="3 5" id="KW-0238">DNA-binding</keyword>
<feature type="domain" description="Tyr recombinase" evidence="6">
    <location>
        <begin position="183"/>
        <end position="386"/>
    </location>
</feature>
<keyword evidence="2" id="KW-0229">DNA integration</keyword>
<comment type="caution">
    <text evidence="8">The sequence shown here is derived from an EMBL/GenBank/DDBJ whole genome shotgun (WGS) entry which is preliminary data.</text>
</comment>
<dbReference type="PANTHER" id="PTHR30629:SF6">
    <property type="entry name" value="PROPHAGE INTEGRASE INTA-RELATED"/>
    <property type="match status" value="1"/>
</dbReference>
<proteinExistence type="inferred from homology"/>
<dbReference type="InterPro" id="IPR002104">
    <property type="entry name" value="Integrase_catalytic"/>
</dbReference>
<dbReference type="PROSITE" id="PS51900">
    <property type="entry name" value="CB"/>
    <property type="match status" value="1"/>
</dbReference>
<dbReference type="PROSITE" id="PS51898">
    <property type="entry name" value="TYR_RECOMBINASE"/>
    <property type="match status" value="1"/>
</dbReference>
<evidence type="ECO:0000313" key="8">
    <source>
        <dbReference type="EMBL" id="MDD1150003.1"/>
    </source>
</evidence>
<dbReference type="InterPro" id="IPR011010">
    <property type="entry name" value="DNA_brk_join_enz"/>
</dbReference>
<dbReference type="InterPro" id="IPR013762">
    <property type="entry name" value="Integrase-like_cat_sf"/>
</dbReference>
<evidence type="ECO:0000313" key="9">
    <source>
        <dbReference type="Proteomes" id="UP001217610"/>
    </source>
</evidence>
<dbReference type="PANTHER" id="PTHR30629">
    <property type="entry name" value="PROPHAGE INTEGRASE"/>
    <property type="match status" value="1"/>
</dbReference>
<protein>
    <submittedName>
        <fullName evidence="8">Site-specific integrase</fullName>
    </submittedName>
</protein>
<name>A0ABT5Q725_9PSED</name>
<evidence type="ECO:0000256" key="3">
    <source>
        <dbReference type="ARBA" id="ARBA00023125"/>
    </source>
</evidence>
<evidence type="ECO:0000256" key="5">
    <source>
        <dbReference type="PROSITE-ProRule" id="PRU01248"/>
    </source>
</evidence>
<dbReference type="SUPFAM" id="SSF56349">
    <property type="entry name" value="DNA breaking-rejoining enzymes"/>
    <property type="match status" value="1"/>
</dbReference>
<accession>A0ABT5Q725</accession>
<dbReference type="InterPro" id="IPR004107">
    <property type="entry name" value="Integrase_SAM-like_N"/>
</dbReference>
<dbReference type="InterPro" id="IPR022000">
    <property type="entry name" value="Min27-like_integrase_DNA_bind"/>
</dbReference>
<dbReference type="Pfam" id="PF12167">
    <property type="entry name" value="Arm-DNA-bind_2"/>
    <property type="match status" value="1"/>
</dbReference>
<organism evidence="8 9">
    <name type="scientific">Pseudomonas idahonensis</name>
    <dbReference type="NCBI Taxonomy" id="2942628"/>
    <lineage>
        <taxon>Bacteria</taxon>
        <taxon>Pseudomonadati</taxon>
        <taxon>Pseudomonadota</taxon>
        <taxon>Gammaproteobacteria</taxon>
        <taxon>Pseudomonadales</taxon>
        <taxon>Pseudomonadaceae</taxon>
        <taxon>Pseudomonas</taxon>
    </lineage>
</organism>
<dbReference type="RefSeq" id="WP_273923440.1">
    <property type="nucleotide sequence ID" value="NZ_JAMDGR010000014.1"/>
</dbReference>
<keyword evidence="4" id="KW-0233">DNA recombination</keyword>
<dbReference type="Proteomes" id="UP001217610">
    <property type="component" value="Unassembled WGS sequence"/>
</dbReference>
<comment type="similarity">
    <text evidence="1">Belongs to the 'phage' integrase family.</text>
</comment>
<keyword evidence="9" id="KW-1185">Reference proteome</keyword>
<dbReference type="InterPro" id="IPR010998">
    <property type="entry name" value="Integrase_recombinase_N"/>
</dbReference>
<dbReference type="Gene3D" id="1.10.150.130">
    <property type="match status" value="1"/>
</dbReference>
<feature type="domain" description="Core-binding (CB)" evidence="7">
    <location>
        <begin position="84"/>
        <end position="162"/>
    </location>
</feature>
<dbReference type="InterPro" id="IPR044068">
    <property type="entry name" value="CB"/>
</dbReference>
<dbReference type="EMBL" id="JAMDGR010000014">
    <property type="protein sequence ID" value="MDD1150003.1"/>
    <property type="molecule type" value="Genomic_DNA"/>
</dbReference>
<dbReference type="CDD" id="cd01189">
    <property type="entry name" value="INT_ICEBs1_C_like"/>
    <property type="match status" value="1"/>
</dbReference>